<keyword evidence="3" id="KW-1185">Reference proteome</keyword>
<feature type="region of interest" description="Disordered" evidence="1">
    <location>
        <begin position="61"/>
        <end position="123"/>
    </location>
</feature>
<comment type="caution">
    <text evidence="2">The sequence shown here is derived from an EMBL/GenBank/DDBJ whole genome shotgun (WGS) entry which is preliminary data.</text>
</comment>
<sequence length="123" mass="13736">MSAEAATEQPLSEDARNVIVALLGQQEALLAELRWAYDQLERTQEADIAELRSRVAKLEHRVAARRQAPTPPVTGSSPDESPASRMRRRLESAVQDPERTVRAASRRVRRQVGKVARRAGISR</sequence>
<accession>A0ABP6M5Z8</accession>
<dbReference type="RefSeq" id="WP_344680912.1">
    <property type="nucleotide sequence ID" value="NZ_BAAAVT010000019.1"/>
</dbReference>
<gene>
    <name evidence="2" type="ORF">GCM10010529_26530</name>
</gene>
<evidence type="ECO:0000256" key="1">
    <source>
        <dbReference type="SAM" id="MobiDB-lite"/>
    </source>
</evidence>
<evidence type="ECO:0000313" key="3">
    <source>
        <dbReference type="Proteomes" id="UP001500236"/>
    </source>
</evidence>
<reference evidence="3" key="1">
    <citation type="journal article" date="2019" name="Int. J. Syst. Evol. Microbiol.">
        <title>The Global Catalogue of Microorganisms (GCM) 10K type strain sequencing project: providing services to taxonomists for standard genome sequencing and annotation.</title>
        <authorList>
            <consortium name="The Broad Institute Genomics Platform"/>
            <consortium name="The Broad Institute Genome Sequencing Center for Infectious Disease"/>
            <person name="Wu L."/>
            <person name="Ma J."/>
        </authorList>
    </citation>
    <scope>NUCLEOTIDE SEQUENCE [LARGE SCALE GENOMIC DNA]</scope>
    <source>
        <strain evidence="3">JCM 14309</strain>
    </source>
</reference>
<dbReference type="EMBL" id="BAAAVT010000019">
    <property type="protein sequence ID" value="GAA3073258.1"/>
    <property type="molecule type" value="Genomic_DNA"/>
</dbReference>
<dbReference type="Proteomes" id="UP001500236">
    <property type="component" value="Unassembled WGS sequence"/>
</dbReference>
<feature type="compositionally biased region" description="Basic residues" evidence="1">
    <location>
        <begin position="104"/>
        <end position="117"/>
    </location>
</feature>
<proteinExistence type="predicted"/>
<evidence type="ECO:0000313" key="2">
    <source>
        <dbReference type="EMBL" id="GAA3073258.1"/>
    </source>
</evidence>
<name>A0ABP6M5Z8_9MICC</name>
<protein>
    <submittedName>
        <fullName evidence="2">Uncharacterized protein</fullName>
    </submittedName>
</protein>
<organism evidence="2 3">
    <name type="scientific">Nesterenkonia aethiopica</name>
    <dbReference type="NCBI Taxonomy" id="269144"/>
    <lineage>
        <taxon>Bacteria</taxon>
        <taxon>Bacillati</taxon>
        <taxon>Actinomycetota</taxon>
        <taxon>Actinomycetes</taxon>
        <taxon>Micrococcales</taxon>
        <taxon>Micrococcaceae</taxon>
        <taxon>Nesterenkonia</taxon>
    </lineage>
</organism>